<dbReference type="PANTHER" id="PTHR46383:SF1">
    <property type="entry name" value="ASPARTATE AMINOTRANSFERASE"/>
    <property type="match status" value="1"/>
</dbReference>
<accession>A0A375I8V3</accession>
<dbReference type="Proteomes" id="UP000255505">
    <property type="component" value="Plasmid III"/>
</dbReference>
<evidence type="ECO:0000259" key="7">
    <source>
        <dbReference type="Pfam" id="PF00155"/>
    </source>
</evidence>
<proteinExistence type="inferred from homology"/>
<protein>
    <recommendedName>
        <fullName evidence="6">Aminotransferase</fullName>
        <ecNumber evidence="6">2.6.1.-</ecNumber>
    </recommendedName>
</protein>
<evidence type="ECO:0000256" key="3">
    <source>
        <dbReference type="ARBA" id="ARBA00022576"/>
    </source>
</evidence>
<keyword evidence="4 6" id="KW-0808">Transferase</keyword>
<dbReference type="Gene3D" id="3.90.1150.10">
    <property type="entry name" value="Aspartate Aminotransferase, domain 1"/>
    <property type="match status" value="1"/>
</dbReference>
<dbReference type="PANTHER" id="PTHR46383">
    <property type="entry name" value="ASPARTATE AMINOTRANSFERASE"/>
    <property type="match status" value="1"/>
</dbReference>
<comment type="similarity">
    <text evidence="2 6">Belongs to the class-I pyridoxal-phosphate-dependent aminotransferase family.</text>
</comment>
<dbReference type="PROSITE" id="PS00105">
    <property type="entry name" value="AA_TRANSFER_CLASS_1"/>
    <property type="match status" value="1"/>
</dbReference>
<keyword evidence="5" id="KW-0663">Pyridoxal phosphate</keyword>
<dbReference type="EMBL" id="OOEF01000057">
    <property type="protein sequence ID" value="SPK70520.1"/>
    <property type="molecule type" value="Genomic_DNA"/>
</dbReference>
<dbReference type="EC" id="2.6.1.-" evidence="6"/>
<dbReference type="InterPro" id="IPR015421">
    <property type="entry name" value="PyrdxlP-dep_Trfase_major"/>
</dbReference>
<keyword evidence="3 6" id="KW-0032">Aminotransferase</keyword>
<dbReference type="AlphaFoldDB" id="A0A375I8V3"/>
<dbReference type="GO" id="GO:0006520">
    <property type="term" value="P:amino acid metabolic process"/>
    <property type="evidence" value="ECO:0007669"/>
    <property type="project" value="InterPro"/>
</dbReference>
<comment type="cofactor">
    <cofactor evidence="1 6">
        <name>pyridoxal 5'-phosphate</name>
        <dbReference type="ChEBI" id="CHEBI:597326"/>
    </cofactor>
</comment>
<evidence type="ECO:0000256" key="2">
    <source>
        <dbReference type="ARBA" id="ARBA00007441"/>
    </source>
</evidence>
<dbReference type="FunFam" id="3.40.640.10:FF:000033">
    <property type="entry name" value="Aspartate aminotransferase"/>
    <property type="match status" value="1"/>
</dbReference>
<reference evidence="8 10" key="1">
    <citation type="submission" date="2018-01" db="EMBL/GenBank/DDBJ databases">
        <authorList>
            <person name="Gaut B.S."/>
            <person name="Morton B.R."/>
            <person name="Clegg M.T."/>
            <person name="Duvall M.R."/>
        </authorList>
    </citation>
    <scope>NUCLEOTIDE SEQUENCE [LARGE SCALE GENOMIC DNA]</scope>
    <source>
        <strain evidence="8">Cupriavidus taiwanensis LMG 19425</strain>
        <plasmid evidence="10">Plasmid iii</plasmid>
    </source>
</reference>
<name>A0A375I8V3_9BURK</name>
<evidence type="ECO:0000256" key="4">
    <source>
        <dbReference type="ARBA" id="ARBA00022679"/>
    </source>
</evidence>
<dbReference type="InterPro" id="IPR050596">
    <property type="entry name" value="AspAT/PAT-like"/>
</dbReference>
<gene>
    <name evidence="8" type="primary">aatA</name>
    <name evidence="9" type="ORF">CT19425_P20085</name>
    <name evidence="8" type="ORF">CT19425_U600014</name>
</gene>
<dbReference type="GO" id="GO:0008483">
    <property type="term" value="F:transaminase activity"/>
    <property type="evidence" value="ECO:0007669"/>
    <property type="project" value="UniProtKB-KW"/>
</dbReference>
<keyword evidence="9" id="KW-0614">Plasmid</keyword>
<feature type="domain" description="Aminotransferase class I/classII large" evidence="7">
    <location>
        <begin position="33"/>
        <end position="393"/>
    </location>
</feature>
<sequence>MSIFLSQRARRVRLSPIAAAGQRANALAGQGRDIVALTAGEPEFDTPEAIKEAAVAALARGETKYTPTAGTAALRRAIAARYGRDHGIALTPADVIVANGGKQVIFEAFAATLDSGDEVLLPAPYWPSFPDIVRVNDGTPVILSCDERSGFKLDAARLEAAITPRTRWLVLNTPANPTGAVYRERELAALAEVLRRHPHVLVLVDEIYEQIRFGAAAPHWLNIAPDLRGRTLVVNGASKTYAMTGWRIGWGIAPAELVQAMTAIQSQVSSGASAIGQAAVAAALDAADQTFVQQGRLAYARRAELVSKTIPSIPGLRLLPPQGAFFAYVNCGGLIGHVRPDGRPIESDADLVDWLLEAEGVAVVDGAAYGLSPYFRLSFAVADAVLEDALQRIARAVAALQPAQAEVMA</sequence>
<dbReference type="Gene3D" id="3.40.640.10">
    <property type="entry name" value="Type I PLP-dependent aspartate aminotransferase-like (Major domain)"/>
    <property type="match status" value="1"/>
</dbReference>
<evidence type="ECO:0000256" key="6">
    <source>
        <dbReference type="RuleBase" id="RU000481"/>
    </source>
</evidence>
<dbReference type="InterPro" id="IPR015424">
    <property type="entry name" value="PyrdxlP-dep_Trfase"/>
</dbReference>
<organism evidence="8 10">
    <name type="scientific">Cupriavidus taiwanensis</name>
    <dbReference type="NCBI Taxonomy" id="164546"/>
    <lineage>
        <taxon>Bacteria</taxon>
        <taxon>Pseudomonadati</taxon>
        <taxon>Pseudomonadota</taxon>
        <taxon>Betaproteobacteria</taxon>
        <taxon>Burkholderiales</taxon>
        <taxon>Burkholderiaceae</taxon>
        <taxon>Cupriavidus</taxon>
    </lineage>
</organism>
<dbReference type="InterPro" id="IPR004838">
    <property type="entry name" value="NHTrfase_class1_PyrdxlP-BS"/>
</dbReference>
<dbReference type="InterPro" id="IPR004839">
    <property type="entry name" value="Aminotransferase_I/II_large"/>
</dbReference>
<evidence type="ECO:0000256" key="5">
    <source>
        <dbReference type="ARBA" id="ARBA00022898"/>
    </source>
</evidence>
<dbReference type="Pfam" id="PF00155">
    <property type="entry name" value="Aminotran_1_2"/>
    <property type="match status" value="1"/>
</dbReference>
<evidence type="ECO:0000313" key="10">
    <source>
        <dbReference type="Proteomes" id="UP000255505"/>
    </source>
</evidence>
<dbReference type="CDD" id="cd00609">
    <property type="entry name" value="AAT_like"/>
    <property type="match status" value="1"/>
</dbReference>
<dbReference type="RefSeq" id="WP_115666671.1">
    <property type="nucleotide sequence ID" value="NZ_LT991978.1"/>
</dbReference>
<evidence type="ECO:0000256" key="1">
    <source>
        <dbReference type="ARBA" id="ARBA00001933"/>
    </source>
</evidence>
<dbReference type="GO" id="GO:0030170">
    <property type="term" value="F:pyridoxal phosphate binding"/>
    <property type="evidence" value="ECO:0007669"/>
    <property type="project" value="InterPro"/>
</dbReference>
<dbReference type="SUPFAM" id="SSF53383">
    <property type="entry name" value="PLP-dependent transferases"/>
    <property type="match status" value="1"/>
</dbReference>
<dbReference type="EMBL" id="LT991978">
    <property type="protein sequence ID" value="SPK77113.1"/>
    <property type="molecule type" value="Genomic_DNA"/>
</dbReference>
<dbReference type="InterPro" id="IPR015422">
    <property type="entry name" value="PyrdxlP-dep_Trfase_small"/>
</dbReference>
<evidence type="ECO:0000313" key="9">
    <source>
        <dbReference type="EMBL" id="SPK77113.1"/>
    </source>
</evidence>
<geneLocation type="plasmid" evidence="9">
    <name>III</name>
</geneLocation>
<dbReference type="Proteomes" id="UP000255505">
    <property type="component" value="Unassembled WGS sequence"/>
</dbReference>
<evidence type="ECO:0000313" key="8">
    <source>
        <dbReference type="EMBL" id="SPK70520.1"/>
    </source>
</evidence>